<evidence type="ECO:0000256" key="1">
    <source>
        <dbReference type="SAM" id="SignalP"/>
    </source>
</evidence>
<evidence type="ECO:0000313" key="3">
    <source>
        <dbReference type="Proteomes" id="UP000601990"/>
    </source>
</evidence>
<gene>
    <name evidence="2" type="ORF">GO608_19615</name>
</gene>
<keyword evidence="3" id="KW-1185">Reference proteome</keyword>
<name>A0ABX1N8C8_9RHOO</name>
<dbReference type="RefSeq" id="WP_169200670.1">
    <property type="nucleotide sequence ID" value="NZ_WTVH02000001.1"/>
</dbReference>
<keyword evidence="1" id="KW-0732">Signal</keyword>
<protein>
    <recommendedName>
        <fullName evidence="4">PsiF repeat-containing protein</fullName>
    </recommendedName>
</protein>
<organism evidence="2 3">
    <name type="scientific">Aromatoleum buckelii</name>
    <dbReference type="NCBI Taxonomy" id="200254"/>
    <lineage>
        <taxon>Bacteria</taxon>
        <taxon>Pseudomonadati</taxon>
        <taxon>Pseudomonadota</taxon>
        <taxon>Betaproteobacteria</taxon>
        <taxon>Rhodocyclales</taxon>
        <taxon>Rhodocyclaceae</taxon>
        <taxon>Aromatoleum</taxon>
    </lineage>
</organism>
<reference evidence="2" key="1">
    <citation type="submission" date="2019-12" db="EMBL/GenBank/DDBJ databases">
        <title>Comparative genomics gives insights into the taxonomy of the Azoarcus-Aromatoleum group and reveals separate origins of nif in the plant-associated Azoarcus and non-plant-associated Aromatoleum sub-groups.</title>
        <authorList>
            <person name="Lafos M."/>
            <person name="Maluk M."/>
            <person name="Batista M."/>
            <person name="Junghare M."/>
            <person name="Carmona M."/>
            <person name="Faoro H."/>
            <person name="Cruz L.M."/>
            <person name="Battistoni F."/>
            <person name="De Souza E."/>
            <person name="Pedrosa F."/>
            <person name="Chen W.-M."/>
            <person name="Poole P.S."/>
            <person name="Dixon R.A."/>
            <person name="James E.K."/>
        </authorList>
    </citation>
    <scope>NUCLEOTIDE SEQUENCE</scope>
    <source>
        <strain evidence="2">U120</strain>
    </source>
</reference>
<proteinExistence type="predicted"/>
<dbReference type="EMBL" id="WTVH01000115">
    <property type="protein sequence ID" value="NMF95494.1"/>
    <property type="molecule type" value="Genomic_DNA"/>
</dbReference>
<accession>A0ABX1N8C8</accession>
<evidence type="ECO:0000313" key="2">
    <source>
        <dbReference type="EMBL" id="NMF95494.1"/>
    </source>
</evidence>
<evidence type="ECO:0008006" key="4">
    <source>
        <dbReference type="Google" id="ProtNLM"/>
    </source>
</evidence>
<feature type="chain" id="PRO_5045067435" description="PsiF repeat-containing protein" evidence="1">
    <location>
        <begin position="20"/>
        <end position="81"/>
    </location>
</feature>
<comment type="caution">
    <text evidence="2">The sequence shown here is derived from an EMBL/GenBank/DDBJ whole genome shotgun (WGS) entry which is preliminary data.</text>
</comment>
<sequence>MRALILALLMALVSLASHAEEGSCSARSAEKKLSGAAKASFMKKCSRDAQAACEVAATEKKLAGAARASFTKKCARDAVGN</sequence>
<feature type="signal peptide" evidence="1">
    <location>
        <begin position="1"/>
        <end position="19"/>
    </location>
</feature>
<dbReference type="Proteomes" id="UP000601990">
    <property type="component" value="Unassembled WGS sequence"/>
</dbReference>